<evidence type="ECO:0000256" key="2">
    <source>
        <dbReference type="ARBA" id="ARBA00012438"/>
    </source>
</evidence>
<keyword evidence="5 9" id="KW-0418">Kinase</keyword>
<dbReference type="CDD" id="cd00130">
    <property type="entry name" value="PAS"/>
    <property type="match status" value="3"/>
</dbReference>
<evidence type="ECO:0000256" key="5">
    <source>
        <dbReference type="ARBA" id="ARBA00022777"/>
    </source>
</evidence>
<evidence type="ECO:0000259" key="7">
    <source>
        <dbReference type="PROSITE" id="PS50112"/>
    </source>
</evidence>
<dbReference type="Proteomes" id="UP000191680">
    <property type="component" value="Unassembled WGS sequence"/>
</dbReference>
<dbReference type="InterPro" id="IPR035965">
    <property type="entry name" value="PAS-like_dom_sf"/>
</dbReference>
<dbReference type="InterPro" id="IPR003661">
    <property type="entry name" value="HisK_dim/P_dom"/>
</dbReference>
<dbReference type="PROSITE" id="PS50112">
    <property type="entry name" value="PAS"/>
    <property type="match status" value="1"/>
</dbReference>
<dbReference type="Pfam" id="PF02518">
    <property type="entry name" value="HATPase_c"/>
    <property type="match status" value="1"/>
</dbReference>
<dbReference type="SMART" id="SM00086">
    <property type="entry name" value="PAC"/>
    <property type="match status" value="3"/>
</dbReference>
<dbReference type="PROSITE" id="PS50113">
    <property type="entry name" value="PAC"/>
    <property type="match status" value="3"/>
</dbReference>
<dbReference type="InterPro" id="IPR036890">
    <property type="entry name" value="HATPase_C_sf"/>
</dbReference>
<evidence type="ECO:0000256" key="3">
    <source>
        <dbReference type="ARBA" id="ARBA00022553"/>
    </source>
</evidence>
<organism evidence="9 10">
    <name type="scientific">Croceivirga radicis</name>
    <dbReference type="NCBI Taxonomy" id="1929488"/>
    <lineage>
        <taxon>Bacteria</taxon>
        <taxon>Pseudomonadati</taxon>
        <taxon>Bacteroidota</taxon>
        <taxon>Flavobacteriia</taxon>
        <taxon>Flavobacteriales</taxon>
        <taxon>Flavobacteriaceae</taxon>
        <taxon>Croceivirga</taxon>
    </lineage>
</organism>
<dbReference type="AlphaFoldDB" id="A0A1V6LU23"/>
<dbReference type="InterPro" id="IPR000700">
    <property type="entry name" value="PAS-assoc_C"/>
</dbReference>
<comment type="caution">
    <text evidence="9">The sequence shown here is derived from an EMBL/GenBank/DDBJ whole genome shotgun (WGS) entry which is preliminary data.</text>
</comment>
<dbReference type="InterPro" id="IPR052162">
    <property type="entry name" value="Sensor_kinase/Photoreceptor"/>
</dbReference>
<dbReference type="EC" id="2.7.13.3" evidence="2"/>
<gene>
    <name evidence="9" type="ORF">BUL40_03395</name>
</gene>
<dbReference type="InterPro" id="IPR004358">
    <property type="entry name" value="Sig_transdc_His_kin-like_C"/>
</dbReference>
<dbReference type="SUPFAM" id="SSF55785">
    <property type="entry name" value="PYP-like sensor domain (PAS domain)"/>
    <property type="match status" value="4"/>
</dbReference>
<dbReference type="Pfam" id="PF13188">
    <property type="entry name" value="PAS_8"/>
    <property type="match status" value="1"/>
</dbReference>
<feature type="domain" description="PAC" evidence="8">
    <location>
        <begin position="128"/>
        <end position="180"/>
    </location>
</feature>
<dbReference type="InterPro" id="IPR013767">
    <property type="entry name" value="PAS_fold"/>
</dbReference>
<dbReference type="SUPFAM" id="SSF55874">
    <property type="entry name" value="ATPase domain of HSP90 chaperone/DNA topoisomerase II/histidine kinase"/>
    <property type="match status" value="1"/>
</dbReference>
<evidence type="ECO:0000256" key="1">
    <source>
        <dbReference type="ARBA" id="ARBA00000085"/>
    </source>
</evidence>
<reference evidence="9 10" key="1">
    <citation type="submission" date="2016-12" db="EMBL/GenBank/DDBJ databases">
        <authorList>
            <person name="Song W.-J."/>
            <person name="Kurnit D.M."/>
        </authorList>
    </citation>
    <scope>NUCLEOTIDE SEQUENCE [LARGE SCALE GENOMIC DNA]</scope>
    <source>
        <strain evidence="9 10">HSG9</strain>
    </source>
</reference>
<accession>A0A1V6LU23</accession>
<keyword evidence="4" id="KW-0808">Transferase</keyword>
<dbReference type="Pfam" id="PF13426">
    <property type="entry name" value="PAS_9"/>
    <property type="match status" value="2"/>
</dbReference>
<dbReference type="PROSITE" id="PS50109">
    <property type="entry name" value="HIS_KIN"/>
    <property type="match status" value="1"/>
</dbReference>
<dbReference type="SMART" id="SM00388">
    <property type="entry name" value="HisKA"/>
    <property type="match status" value="1"/>
</dbReference>
<protein>
    <recommendedName>
        <fullName evidence="2">histidine kinase</fullName>
        <ecNumber evidence="2">2.7.13.3</ecNumber>
    </recommendedName>
</protein>
<evidence type="ECO:0000256" key="4">
    <source>
        <dbReference type="ARBA" id="ARBA00022679"/>
    </source>
</evidence>
<dbReference type="Gene3D" id="1.10.287.130">
    <property type="match status" value="1"/>
</dbReference>
<dbReference type="CDD" id="cd00082">
    <property type="entry name" value="HisKA"/>
    <property type="match status" value="1"/>
</dbReference>
<keyword evidence="10" id="KW-1185">Reference proteome</keyword>
<evidence type="ECO:0000313" key="10">
    <source>
        <dbReference type="Proteomes" id="UP000191680"/>
    </source>
</evidence>
<dbReference type="EMBL" id="MTBC01000002">
    <property type="protein sequence ID" value="OQD43670.1"/>
    <property type="molecule type" value="Genomic_DNA"/>
</dbReference>
<dbReference type="Pfam" id="PF00989">
    <property type="entry name" value="PAS"/>
    <property type="match status" value="1"/>
</dbReference>
<sequence length="782" mass="88650">MDSNKEVELLKRALKREKTARRAAESLLEEKSKQLYDASMHLREVNGRLKGMLSTKDSLWEDAFVNIIDPYVVMDIAGNVLSMNQSAKEFFGFDHEKQNINLTSLVHKDYVEYTKNAFASLMHTGIIKNYNAKLNTLSNGERYVNMNASLIYDDKGNPIAAQGVIRDTTREVEIKELLEDQKKQQDIIVENSSLGILLTVKDVVVKANKTFVELLGYSATELASKTLDDISSVEDLDALEHILKSDGTAVSDKYSIVRKFRKKTGETLFGKTSVNTVRNKEGEIVYQVVMIEDITQDRIAEEKIRASEQRMSTLITNLQTGILLEDANRKMVLTNKKFCELFHIPIAPESLVGVDCKAYLEKSRAVFKNPDAVIERLNRVLEARELVMSDEIELADGRTLERDYIPLYVDNVYQGHLWSYSDVTIKKNYRKNLEAERRKYGSIVDNMNLGLVEIDGDGNILMTNSRFLEMIGYSKEAIVGQNVVSLMQLDDVNRKKIREQINKRKQHVSDSYEIEITDYNGNLRHWLISAGPNFDESGKVIGSIGVHLDITEQKELEKQLAESNKGLQEYAHIVSHDLKSPLRSVTALITWLQEDYAEVLDENGKNTLRMITDKIEGMDRLIGGILKYSTVNNDTLDNTAVNLNNVVEEITDIIYIPDNVQVKIKGDLPTIQADKVKMHQLFQNIIGNAVVNIDKEVGLVEVSGKETTSHWQFSVKDNGVGIPKEYHEKIFKIFQSIGNNERSTGIGLSIVKKIIDRYHGKVWLDSEIGVGTTFHFTLKKNL</sequence>
<dbReference type="OrthoDB" id="9766459at2"/>
<feature type="domain" description="PAC" evidence="8">
    <location>
        <begin position="254"/>
        <end position="306"/>
    </location>
</feature>
<dbReference type="PANTHER" id="PTHR43304:SF1">
    <property type="entry name" value="PAC DOMAIN-CONTAINING PROTEIN"/>
    <property type="match status" value="1"/>
</dbReference>
<dbReference type="GO" id="GO:0006355">
    <property type="term" value="P:regulation of DNA-templated transcription"/>
    <property type="evidence" value="ECO:0007669"/>
    <property type="project" value="InterPro"/>
</dbReference>
<dbReference type="NCBIfam" id="TIGR00229">
    <property type="entry name" value="sensory_box"/>
    <property type="match status" value="3"/>
</dbReference>
<feature type="domain" description="Histidine kinase" evidence="6">
    <location>
        <begin position="573"/>
        <end position="782"/>
    </location>
</feature>
<dbReference type="InterPro" id="IPR001610">
    <property type="entry name" value="PAC"/>
</dbReference>
<evidence type="ECO:0000259" key="6">
    <source>
        <dbReference type="PROSITE" id="PS50109"/>
    </source>
</evidence>
<dbReference type="InterPro" id="IPR036097">
    <property type="entry name" value="HisK_dim/P_sf"/>
</dbReference>
<dbReference type="SMART" id="SM00091">
    <property type="entry name" value="PAS"/>
    <property type="match status" value="4"/>
</dbReference>
<dbReference type="PRINTS" id="PR00344">
    <property type="entry name" value="BCTRLSENSOR"/>
</dbReference>
<evidence type="ECO:0000313" key="9">
    <source>
        <dbReference type="EMBL" id="OQD43670.1"/>
    </source>
</evidence>
<keyword evidence="3" id="KW-0597">Phosphoprotein</keyword>
<feature type="domain" description="PAS" evidence="7">
    <location>
        <begin position="436"/>
        <end position="491"/>
    </location>
</feature>
<evidence type="ECO:0000259" key="8">
    <source>
        <dbReference type="PROSITE" id="PS50113"/>
    </source>
</evidence>
<dbReference type="RefSeq" id="WP_080318090.1">
    <property type="nucleotide sequence ID" value="NZ_MTBC01000002.1"/>
</dbReference>
<comment type="catalytic activity">
    <reaction evidence="1">
        <text>ATP + protein L-histidine = ADP + protein N-phospho-L-histidine.</text>
        <dbReference type="EC" id="2.7.13.3"/>
    </reaction>
</comment>
<proteinExistence type="predicted"/>
<dbReference type="SUPFAM" id="SSF47384">
    <property type="entry name" value="Homodimeric domain of signal transducing histidine kinase"/>
    <property type="match status" value="1"/>
</dbReference>
<feature type="domain" description="PAC" evidence="8">
    <location>
        <begin position="510"/>
        <end position="562"/>
    </location>
</feature>
<dbReference type="PANTHER" id="PTHR43304">
    <property type="entry name" value="PHYTOCHROME-LIKE PROTEIN CPH1"/>
    <property type="match status" value="1"/>
</dbReference>
<dbReference type="SMART" id="SM00387">
    <property type="entry name" value="HATPase_c"/>
    <property type="match status" value="1"/>
</dbReference>
<dbReference type="InterPro" id="IPR005467">
    <property type="entry name" value="His_kinase_dom"/>
</dbReference>
<dbReference type="InterPro" id="IPR003594">
    <property type="entry name" value="HATPase_dom"/>
</dbReference>
<dbReference type="InterPro" id="IPR000014">
    <property type="entry name" value="PAS"/>
</dbReference>
<dbReference type="GO" id="GO:0000155">
    <property type="term" value="F:phosphorelay sensor kinase activity"/>
    <property type="evidence" value="ECO:0007669"/>
    <property type="project" value="InterPro"/>
</dbReference>
<dbReference type="Gene3D" id="3.30.450.20">
    <property type="entry name" value="PAS domain"/>
    <property type="match status" value="4"/>
</dbReference>
<dbReference type="Gene3D" id="3.30.565.10">
    <property type="entry name" value="Histidine kinase-like ATPase, C-terminal domain"/>
    <property type="match status" value="1"/>
</dbReference>
<name>A0A1V6LU23_9FLAO</name>